<comment type="caution">
    <text evidence="6">The sequence shown here is derived from an EMBL/GenBank/DDBJ whole genome shotgun (WGS) entry which is preliminary data.</text>
</comment>
<evidence type="ECO:0000256" key="4">
    <source>
        <dbReference type="SAM" id="MobiDB-lite"/>
    </source>
</evidence>
<evidence type="ECO:0000313" key="7">
    <source>
        <dbReference type="Proteomes" id="UP000281975"/>
    </source>
</evidence>
<dbReference type="Proteomes" id="UP000281975">
    <property type="component" value="Unassembled WGS sequence"/>
</dbReference>
<accession>A0A420WZ51</accession>
<feature type="region of interest" description="Disordered" evidence="4">
    <location>
        <begin position="251"/>
        <end position="271"/>
    </location>
</feature>
<dbReference type="EMBL" id="RBIN01000002">
    <property type="protein sequence ID" value="RKR06557.1"/>
    <property type="molecule type" value="Genomic_DNA"/>
</dbReference>
<organism evidence="6 7">
    <name type="scientific">Kushneria sinocarnis</name>
    <dbReference type="NCBI Taxonomy" id="595502"/>
    <lineage>
        <taxon>Bacteria</taxon>
        <taxon>Pseudomonadati</taxon>
        <taxon>Pseudomonadota</taxon>
        <taxon>Gammaproteobacteria</taxon>
        <taxon>Oceanospirillales</taxon>
        <taxon>Halomonadaceae</taxon>
        <taxon>Kushneria</taxon>
    </lineage>
</organism>
<keyword evidence="2" id="KW-0238">DNA-binding</keyword>
<dbReference type="SUPFAM" id="SSF46785">
    <property type="entry name" value="Winged helix' DNA-binding domain"/>
    <property type="match status" value="1"/>
</dbReference>
<dbReference type="OrthoDB" id="9126850at2"/>
<protein>
    <submittedName>
        <fullName evidence="6">CRP-like cAMP-binding protein</fullName>
    </submittedName>
</protein>
<proteinExistence type="predicted"/>
<dbReference type="RefSeq" id="WP_121171068.1">
    <property type="nucleotide sequence ID" value="NZ_RBIN01000002.1"/>
</dbReference>
<dbReference type="InterPro" id="IPR000595">
    <property type="entry name" value="cNMP-bd_dom"/>
</dbReference>
<evidence type="ECO:0000313" key="6">
    <source>
        <dbReference type="EMBL" id="RKR06557.1"/>
    </source>
</evidence>
<dbReference type="AlphaFoldDB" id="A0A420WZ51"/>
<keyword evidence="7" id="KW-1185">Reference proteome</keyword>
<keyword evidence="3" id="KW-0804">Transcription</keyword>
<dbReference type="Gene3D" id="1.10.10.10">
    <property type="entry name" value="Winged helix-like DNA-binding domain superfamily/Winged helix DNA-binding domain"/>
    <property type="match status" value="1"/>
</dbReference>
<reference evidence="6 7" key="1">
    <citation type="submission" date="2018-10" db="EMBL/GenBank/DDBJ databases">
        <title>Genomic Encyclopedia of Type Strains, Phase IV (KMG-IV): sequencing the most valuable type-strain genomes for metagenomic binning, comparative biology and taxonomic classification.</title>
        <authorList>
            <person name="Goeker M."/>
        </authorList>
    </citation>
    <scope>NUCLEOTIDE SEQUENCE [LARGE SCALE GENOMIC DNA]</scope>
    <source>
        <strain evidence="6 7">DSM 23229</strain>
    </source>
</reference>
<keyword evidence="1" id="KW-0805">Transcription regulation</keyword>
<evidence type="ECO:0000256" key="2">
    <source>
        <dbReference type="ARBA" id="ARBA00023125"/>
    </source>
</evidence>
<gene>
    <name evidence="6" type="ORF">C7446_0538</name>
</gene>
<evidence type="ECO:0000256" key="1">
    <source>
        <dbReference type="ARBA" id="ARBA00023015"/>
    </source>
</evidence>
<sequence>MDGSDVNIIRHFEKYCELDDDDRTLLTELERHPMTLTAGELLWEEHQAIDAFCLLRKGWAYSYRSMNDGTRQVLDVYLPGDVIGLREFSFQRRLSSVAMLTEASLGRFNHRYLIGLFGSSHRATALFFSMLAGQQALLTERLVNIGRRNAREKLAHFICEMYMRLKRVYPELPQHFHMPLSQQMLADILGLSSVHVSRTFSELREAGLVYRDRNRIEIPDPEALIEATQFSDHYLRERVADHLFESGKPWPETAVAAKGSPVGQGRAADPE</sequence>
<name>A0A420WZ51_9GAMM</name>
<dbReference type="Pfam" id="PF13545">
    <property type="entry name" value="HTH_Crp_2"/>
    <property type="match status" value="1"/>
</dbReference>
<dbReference type="SMART" id="SM00419">
    <property type="entry name" value="HTH_CRP"/>
    <property type="match status" value="1"/>
</dbReference>
<dbReference type="InterPro" id="IPR012318">
    <property type="entry name" value="HTH_CRP"/>
</dbReference>
<dbReference type="InterPro" id="IPR036388">
    <property type="entry name" value="WH-like_DNA-bd_sf"/>
</dbReference>
<dbReference type="GO" id="GO:0006355">
    <property type="term" value="P:regulation of DNA-templated transcription"/>
    <property type="evidence" value="ECO:0007669"/>
    <property type="project" value="InterPro"/>
</dbReference>
<dbReference type="InterPro" id="IPR014710">
    <property type="entry name" value="RmlC-like_jellyroll"/>
</dbReference>
<dbReference type="GO" id="GO:0003677">
    <property type="term" value="F:DNA binding"/>
    <property type="evidence" value="ECO:0007669"/>
    <property type="project" value="UniProtKB-KW"/>
</dbReference>
<dbReference type="SUPFAM" id="SSF51206">
    <property type="entry name" value="cAMP-binding domain-like"/>
    <property type="match status" value="1"/>
</dbReference>
<evidence type="ECO:0000256" key="3">
    <source>
        <dbReference type="ARBA" id="ARBA00023163"/>
    </source>
</evidence>
<evidence type="ECO:0000259" key="5">
    <source>
        <dbReference type="PROSITE" id="PS51063"/>
    </source>
</evidence>
<dbReference type="Pfam" id="PF00027">
    <property type="entry name" value="cNMP_binding"/>
    <property type="match status" value="1"/>
</dbReference>
<dbReference type="Gene3D" id="2.60.120.10">
    <property type="entry name" value="Jelly Rolls"/>
    <property type="match status" value="1"/>
</dbReference>
<feature type="domain" description="HTH crp-type" evidence="5">
    <location>
        <begin position="148"/>
        <end position="222"/>
    </location>
</feature>
<dbReference type="PROSITE" id="PS51063">
    <property type="entry name" value="HTH_CRP_2"/>
    <property type="match status" value="1"/>
</dbReference>
<dbReference type="InterPro" id="IPR036390">
    <property type="entry name" value="WH_DNA-bd_sf"/>
</dbReference>
<dbReference type="CDD" id="cd00038">
    <property type="entry name" value="CAP_ED"/>
    <property type="match status" value="1"/>
</dbReference>
<dbReference type="InterPro" id="IPR018490">
    <property type="entry name" value="cNMP-bd_dom_sf"/>
</dbReference>